<protein>
    <submittedName>
        <fullName evidence="3">DUF1266 domain-containing protein</fullName>
    </submittedName>
</protein>
<comment type="caution">
    <text evidence="3">The sequence shown here is derived from an EMBL/GenBank/DDBJ whole genome shotgun (WGS) entry which is preliminary data.</text>
</comment>
<feature type="domain" description="DUF1266" evidence="2">
    <location>
        <begin position="230"/>
        <end position="396"/>
    </location>
</feature>
<evidence type="ECO:0000313" key="4">
    <source>
        <dbReference type="Proteomes" id="UP000280696"/>
    </source>
</evidence>
<feature type="chain" id="PRO_5017247888" evidence="1">
    <location>
        <begin position="24"/>
        <end position="404"/>
    </location>
</feature>
<evidence type="ECO:0000313" key="3">
    <source>
        <dbReference type="EMBL" id="RKI93300.1"/>
    </source>
</evidence>
<name>A0A3A9AP52_9FIRM</name>
<evidence type="ECO:0000256" key="1">
    <source>
        <dbReference type="SAM" id="SignalP"/>
    </source>
</evidence>
<keyword evidence="1" id="KW-0732">Signal</keyword>
<dbReference type="PROSITE" id="PS51257">
    <property type="entry name" value="PROKAR_LIPOPROTEIN"/>
    <property type="match status" value="1"/>
</dbReference>
<accession>A0A3A9AP52</accession>
<evidence type="ECO:0000259" key="2">
    <source>
        <dbReference type="Pfam" id="PF06889"/>
    </source>
</evidence>
<sequence>MKKRKKKVIILAMAIALMVAGCGKSGKEIVLKEFVSDDETVSIQLDESWSPEKINDESGSEGWVAAFTEDNSEGVSVMQLTKSVYGAGVTMDRWKEIIESTYPISEPEDMEAPSVPGMDVDSAYSCVVTADGVKGAGRVVYGETDYAFYCILYAAPKMNDQKEEYFKKVCATFKETVPEVENASVVEATDTIQWFNNTCAVLTAVNSWDYTMFGGLPANDMSKQIAQNLLADWWEVTDKASADENMEWLLTEGHRTSFLEDMAYIGESGVGDVPKEERVDFLLENFYIDVEEAENYDIWYSCYEKYGENALAAWDYSRAMSLLGNYYLAGFYTETEALDKSLEVARVIQEAFDSWDDFMENYFVGYEYWAEESSEERRGIYEDIKAEADSPYDIEWNLAFEKTW</sequence>
<keyword evidence="4" id="KW-1185">Reference proteome</keyword>
<dbReference type="AlphaFoldDB" id="A0A3A9AP52"/>
<gene>
    <name evidence="3" type="ORF">D7V94_04900</name>
</gene>
<feature type="signal peptide" evidence="1">
    <location>
        <begin position="1"/>
        <end position="23"/>
    </location>
</feature>
<reference evidence="3 4" key="1">
    <citation type="submission" date="2018-09" db="EMBL/GenBank/DDBJ databases">
        <title>Murine metabolic-syndrome-specific gut microbial biobank.</title>
        <authorList>
            <person name="Liu C."/>
        </authorList>
    </citation>
    <scope>NUCLEOTIDE SEQUENCE [LARGE SCALE GENOMIC DNA]</scope>
    <source>
        <strain evidence="3 4">0.1xD8-82</strain>
    </source>
</reference>
<dbReference type="InterPro" id="IPR009677">
    <property type="entry name" value="DUF1266"/>
</dbReference>
<dbReference type="OrthoDB" id="6820768at2"/>
<dbReference type="Proteomes" id="UP000280696">
    <property type="component" value="Unassembled WGS sequence"/>
</dbReference>
<dbReference type="Pfam" id="PF06889">
    <property type="entry name" value="DUF1266"/>
    <property type="match status" value="1"/>
</dbReference>
<organism evidence="3 4">
    <name type="scientific">Parablautia intestinalis</name>
    <dbReference type="NCBI Taxonomy" id="2320100"/>
    <lineage>
        <taxon>Bacteria</taxon>
        <taxon>Bacillati</taxon>
        <taxon>Bacillota</taxon>
        <taxon>Clostridia</taxon>
        <taxon>Lachnospirales</taxon>
        <taxon>Lachnospiraceae</taxon>
        <taxon>Parablautia</taxon>
    </lineage>
</organism>
<dbReference type="RefSeq" id="WP_120467316.1">
    <property type="nucleotide sequence ID" value="NZ_RAYQ01000003.1"/>
</dbReference>
<dbReference type="EMBL" id="RAYQ01000003">
    <property type="protein sequence ID" value="RKI93300.1"/>
    <property type="molecule type" value="Genomic_DNA"/>
</dbReference>
<proteinExistence type="predicted"/>